<reference evidence="3 4" key="1">
    <citation type="submission" date="2014-02" db="EMBL/GenBank/DDBJ databases">
        <title>Expanding our view of genomic diversity in Candidatus Accumulibacter clades.</title>
        <authorList>
            <person name="Skennerton C.T."/>
            <person name="Barr J.J."/>
            <person name="Slater F.R."/>
            <person name="Bond P.L."/>
            <person name="Tyson G.W."/>
        </authorList>
    </citation>
    <scope>NUCLEOTIDE SEQUENCE [LARGE SCALE GENOMIC DNA]</scope>
    <source>
        <strain evidence="4">BA-91</strain>
    </source>
</reference>
<evidence type="ECO:0000313" key="4">
    <source>
        <dbReference type="Proteomes" id="UP000020077"/>
    </source>
</evidence>
<gene>
    <name evidence="3" type="ORF">AW09_002467</name>
</gene>
<comment type="caution">
    <text evidence="3">The sequence shown here is derived from an EMBL/GenBank/DDBJ whole genome shotgun (WGS) entry which is preliminary data.</text>
</comment>
<dbReference type="Pfam" id="PF16793">
    <property type="entry name" value="RepB_primase"/>
    <property type="match status" value="1"/>
</dbReference>
<dbReference type="InterPro" id="IPR039459">
    <property type="entry name" value="RepB-like_DNA_primase_dom"/>
</dbReference>
<protein>
    <recommendedName>
        <fullName evidence="2">RepB-like DNA primase domain-containing protein</fullName>
    </recommendedName>
</protein>
<proteinExistence type="predicted"/>
<evidence type="ECO:0000256" key="1">
    <source>
        <dbReference type="SAM" id="MobiDB-lite"/>
    </source>
</evidence>
<evidence type="ECO:0000313" key="3">
    <source>
        <dbReference type="EMBL" id="KFB72348.1"/>
    </source>
</evidence>
<dbReference type="Proteomes" id="UP000020077">
    <property type="component" value="Unassembled WGS sequence"/>
</dbReference>
<dbReference type="Gene3D" id="3.30.70.1790">
    <property type="entry name" value="RepB DNA-primase, N-terminal domain"/>
    <property type="match status" value="1"/>
</dbReference>
<dbReference type="AlphaFoldDB" id="A0A080LUW1"/>
<feature type="domain" description="RepB-like DNA primase" evidence="2">
    <location>
        <begin position="100"/>
        <end position="220"/>
    </location>
</feature>
<organism evidence="3 4">
    <name type="scientific">Candidatus Accumulibacter phosphatis</name>
    <dbReference type="NCBI Taxonomy" id="327160"/>
    <lineage>
        <taxon>Bacteria</taxon>
        <taxon>Pseudomonadati</taxon>
        <taxon>Pseudomonadota</taxon>
        <taxon>Betaproteobacteria</taxon>
        <taxon>Candidatus Accumulibacter</taxon>
    </lineage>
</organism>
<evidence type="ECO:0000259" key="2">
    <source>
        <dbReference type="Pfam" id="PF16793"/>
    </source>
</evidence>
<sequence>MNLNVLTDFPTEPLEAGKGGEGGDFKLTNAEFVSALFPNLPEGAFAAVCSKSGDPGLGGWSARRADQVAATLSAANNNFIGCASFYPGDDGSFKARKAQFAACHFLMLDDLGTKVPLERLAGFELSWLIETSPGNHQGGIILDEPMTDGSAAVRLLNAVIDSGLCDAGATGPLSRWARLPVAINGKPKYVDEAGAPFQCRLLEWRPDARYTPQEIVDRLQLELAPAGRPKKTARPSARVAQVDNISRSIGNDADDVLTPRAAENPVVAALKARGLYKTPLGSGKHDMTCPWVQEHTDALDTGAAYFEPDEFYSVGGFCCQHAHRDKYRIRALLEFLGVCNAEARHKPVIRVVAGDLHRVVDAAEKELANRGRHYQAGGLIVSVSTDPTSGDPSIVPTSAPALTLELSVAATWEKYDERAKDWVRCDPPTRHAAILYDAQSFRYLPPLAGVARQPYFRESDGELITQAGYDKTAQRFGVFDARQFVIPDPTPDAARSALALLEDLLTEFHFVAASDKAAALSAIFTAVVRPSLPHAPGFHARAPVFGSGKTYLCELIGAFAGPAGNAKVSYPTTSEEATKAILSLLLTNPAVIEFDDMDTDWIPHGTIKRMLTAEQITDRILGVSKTATVSTRTLFLGSGNNVGPIRDLLRRVLTIHIDPRCATPATMTYKGFPVDKVRQRRGIYVAAVLTIIQAWRKAGSPRADVESIVTFGGAWSDYCRYPLMWLGHPDPATSLLEQVRHDPDGDSLAGLLTEWQRAFGSTPTTVRKAVEMAARERSDLLDAMREFPVEERGEINRSKLGWLLKKNANRIVSGLEFQKSEADGRTAWRVVAANPPPLTPLPPFPASTTKTVAANAANVVMREV</sequence>
<accession>A0A080LUW1</accession>
<name>A0A080LUW1_9PROT</name>
<dbReference type="EMBL" id="JDVG02000400">
    <property type="protein sequence ID" value="KFB72348.1"/>
    <property type="molecule type" value="Genomic_DNA"/>
</dbReference>
<feature type="region of interest" description="Disordered" evidence="1">
    <location>
        <begin position="1"/>
        <end position="20"/>
    </location>
</feature>